<evidence type="ECO:0000313" key="1">
    <source>
        <dbReference type="EMBL" id="KAH7837261.1"/>
    </source>
</evidence>
<gene>
    <name evidence="1" type="ORF">Vadar_011715</name>
</gene>
<proteinExistence type="predicted"/>
<organism evidence="1 2">
    <name type="scientific">Vaccinium darrowii</name>
    <dbReference type="NCBI Taxonomy" id="229202"/>
    <lineage>
        <taxon>Eukaryota</taxon>
        <taxon>Viridiplantae</taxon>
        <taxon>Streptophyta</taxon>
        <taxon>Embryophyta</taxon>
        <taxon>Tracheophyta</taxon>
        <taxon>Spermatophyta</taxon>
        <taxon>Magnoliopsida</taxon>
        <taxon>eudicotyledons</taxon>
        <taxon>Gunneridae</taxon>
        <taxon>Pentapetalae</taxon>
        <taxon>asterids</taxon>
        <taxon>Ericales</taxon>
        <taxon>Ericaceae</taxon>
        <taxon>Vaccinioideae</taxon>
        <taxon>Vaccinieae</taxon>
        <taxon>Vaccinium</taxon>
    </lineage>
</organism>
<accession>A0ACB7X939</accession>
<sequence>MVRKKPQLHHHQQPSSPSPSHRTLIVGNYTHDVLIKDDTVIAQTLGGASSFISAVLDSLSLPSSTYISKVGPDFSHHVTHPPILSPSSLTTLFHAHFSDDRDRVLKRVRSCDPILPSDLPDSSFDFGLAVGVGGEILPETLDRMLDVCTTLFVDVQGLIRVFDQVDGTVSHVGLRSSGFYHLLPRIRFLKASAEEAPFVDVEEARRWCCVVVTNGKDGCTVYWKDGEEQIAPFPTVQVDPTGAGDSFLGGFVAGLVSGLAVPDAALLGNFFGSLTVGHIGLPEFDSKLLQRIKDEVVKRKMQYSCCLQGKDDGLKFVKPLGHDQFHASLAAAKLVTSCSIRECEQDVNNSPIDVEHDIHQQCTGQQKLLLNPVFEEPIQSVNSTT</sequence>
<dbReference type="Proteomes" id="UP000828048">
    <property type="component" value="Chromosome 6"/>
</dbReference>
<evidence type="ECO:0000313" key="2">
    <source>
        <dbReference type="Proteomes" id="UP000828048"/>
    </source>
</evidence>
<protein>
    <submittedName>
        <fullName evidence="1">Uncharacterized protein</fullName>
    </submittedName>
</protein>
<keyword evidence="2" id="KW-1185">Reference proteome</keyword>
<dbReference type="EMBL" id="CM037156">
    <property type="protein sequence ID" value="KAH7837261.1"/>
    <property type="molecule type" value="Genomic_DNA"/>
</dbReference>
<name>A0ACB7X939_9ERIC</name>
<comment type="caution">
    <text evidence="1">The sequence shown here is derived from an EMBL/GenBank/DDBJ whole genome shotgun (WGS) entry which is preliminary data.</text>
</comment>
<reference evidence="1 2" key="1">
    <citation type="journal article" date="2021" name="Hortic Res">
        <title>High-quality reference genome and annotation aids understanding of berry development for evergreen blueberry (Vaccinium darrowii).</title>
        <authorList>
            <person name="Yu J."/>
            <person name="Hulse-Kemp A.M."/>
            <person name="Babiker E."/>
            <person name="Staton M."/>
        </authorList>
    </citation>
    <scope>NUCLEOTIDE SEQUENCE [LARGE SCALE GENOMIC DNA]</scope>
    <source>
        <strain evidence="2">cv. NJ 8807/NJ 8810</strain>
        <tissue evidence="1">Young leaf</tissue>
    </source>
</reference>